<evidence type="ECO:0000256" key="7">
    <source>
        <dbReference type="SAM" id="Phobius"/>
    </source>
</evidence>
<proteinExistence type="inferred from homology"/>
<evidence type="ECO:0000256" key="4">
    <source>
        <dbReference type="ARBA" id="ARBA00022989"/>
    </source>
</evidence>
<evidence type="ECO:0000256" key="2">
    <source>
        <dbReference type="ARBA" id="ARBA00007511"/>
    </source>
</evidence>
<feature type="transmembrane region" description="Helical" evidence="7">
    <location>
        <begin position="46"/>
        <end position="67"/>
    </location>
</feature>
<keyword evidence="5 7" id="KW-0472">Membrane</keyword>
<evidence type="ECO:0000256" key="6">
    <source>
        <dbReference type="SAM" id="MobiDB-lite"/>
    </source>
</evidence>
<dbReference type="PANTHER" id="PTHR30238">
    <property type="entry name" value="MEMBRANE BOUND PREDICTED REDOX MODULATOR"/>
    <property type="match status" value="1"/>
</dbReference>
<keyword evidence="4 7" id="KW-1133">Transmembrane helix</keyword>
<keyword evidence="9" id="KW-1185">Reference proteome</keyword>
<dbReference type="AlphaFoldDB" id="A0A4R2P650"/>
<dbReference type="EMBL" id="SLXK01000011">
    <property type="protein sequence ID" value="TCP29265.1"/>
    <property type="molecule type" value="Genomic_DNA"/>
</dbReference>
<evidence type="ECO:0000313" key="9">
    <source>
        <dbReference type="Proteomes" id="UP000295416"/>
    </source>
</evidence>
<evidence type="ECO:0000256" key="3">
    <source>
        <dbReference type="ARBA" id="ARBA00022692"/>
    </source>
</evidence>
<name>A0A4R2P650_9BACL</name>
<dbReference type="InterPro" id="IPR005496">
    <property type="entry name" value="Integral_membrane_TerC"/>
</dbReference>
<evidence type="ECO:0000256" key="1">
    <source>
        <dbReference type="ARBA" id="ARBA00004141"/>
    </source>
</evidence>
<dbReference type="GO" id="GO:0016020">
    <property type="term" value="C:membrane"/>
    <property type="evidence" value="ECO:0007669"/>
    <property type="project" value="UniProtKB-SubCell"/>
</dbReference>
<feature type="compositionally biased region" description="Polar residues" evidence="6">
    <location>
        <begin position="223"/>
        <end position="235"/>
    </location>
</feature>
<feature type="region of interest" description="Disordered" evidence="6">
    <location>
        <begin position="223"/>
        <end position="242"/>
    </location>
</feature>
<feature type="transmembrane region" description="Helical" evidence="7">
    <location>
        <begin position="195"/>
        <end position="214"/>
    </location>
</feature>
<keyword evidence="3 7" id="KW-0812">Transmembrane</keyword>
<protein>
    <submittedName>
        <fullName evidence="8">YjbE family integral membrane protein</fullName>
    </submittedName>
</protein>
<feature type="transmembrane region" description="Helical" evidence="7">
    <location>
        <begin position="164"/>
        <end position="183"/>
    </location>
</feature>
<dbReference type="RefSeq" id="WP_132745921.1">
    <property type="nucleotide sequence ID" value="NZ_SLXK01000011.1"/>
</dbReference>
<accession>A0A4R2P650</accession>
<comment type="caution">
    <text evidence="8">The sequence shown here is derived from an EMBL/GenBank/DDBJ whole genome shotgun (WGS) entry which is preliminary data.</text>
</comment>
<feature type="transmembrane region" description="Helical" evidence="7">
    <location>
        <begin position="134"/>
        <end position="152"/>
    </location>
</feature>
<feature type="transmembrane region" description="Helical" evidence="7">
    <location>
        <begin position="111"/>
        <end position="128"/>
    </location>
</feature>
<dbReference type="OrthoDB" id="5295733at2"/>
<dbReference type="Proteomes" id="UP000295416">
    <property type="component" value="Unassembled WGS sequence"/>
</dbReference>
<evidence type="ECO:0000313" key="8">
    <source>
        <dbReference type="EMBL" id="TCP29265.1"/>
    </source>
</evidence>
<dbReference type="InterPro" id="IPR022301">
    <property type="entry name" value="Integral_membrane_YjbE"/>
</dbReference>
<reference evidence="8 9" key="1">
    <citation type="submission" date="2019-03" db="EMBL/GenBank/DDBJ databases">
        <title>Genomic Encyclopedia of Type Strains, Phase IV (KMG-IV): sequencing the most valuable type-strain genomes for metagenomic binning, comparative biology and taxonomic classification.</title>
        <authorList>
            <person name="Goeker M."/>
        </authorList>
    </citation>
    <scope>NUCLEOTIDE SEQUENCE [LARGE SCALE GENOMIC DNA]</scope>
    <source>
        <strain evidence="8 9">DSM 19377</strain>
    </source>
</reference>
<organism evidence="8 9">
    <name type="scientific">Scopulibacillus darangshiensis</name>
    <dbReference type="NCBI Taxonomy" id="442528"/>
    <lineage>
        <taxon>Bacteria</taxon>
        <taxon>Bacillati</taxon>
        <taxon>Bacillota</taxon>
        <taxon>Bacilli</taxon>
        <taxon>Bacillales</taxon>
        <taxon>Sporolactobacillaceae</taxon>
        <taxon>Scopulibacillus</taxon>
    </lineage>
</organism>
<evidence type="ECO:0000256" key="5">
    <source>
        <dbReference type="ARBA" id="ARBA00023136"/>
    </source>
</evidence>
<dbReference type="PANTHER" id="PTHR30238:SF4">
    <property type="entry name" value="SLL1022 PROTEIN"/>
    <property type="match status" value="1"/>
</dbReference>
<comment type="similarity">
    <text evidence="2">Belongs to the TerC family.</text>
</comment>
<gene>
    <name evidence="8" type="ORF">EV207_11166</name>
</gene>
<feature type="transmembrane region" description="Helical" evidence="7">
    <location>
        <begin position="73"/>
        <end position="90"/>
    </location>
</feature>
<dbReference type="Pfam" id="PF03741">
    <property type="entry name" value="TerC"/>
    <property type="match status" value="1"/>
</dbReference>
<sequence>MDIFTLEFWTTLLLIVGLDLILAGDNAIVIALAARRLPEKQQKKAILWGTIGAVAIRATATLIVVWLLKIPGLHLVGGILLIWIAYKLLIDNKGHDGIKAGTSLTEAIRTIVIADALMGLDNVLAIAGASHGSYFMVILGLIISIPMIMWGSTLFLKLVDRYSWIIYAGSAVLAFTAAKMLFSEPFMEDFFTGHAIWKWCIEGLIIIGVLFIGLRKNKKGNNTACENNDENSVGNESERQSS</sequence>
<comment type="subcellular location">
    <subcellularLocation>
        <location evidence="1">Membrane</location>
        <topology evidence="1">Multi-pass membrane protein</topology>
    </subcellularLocation>
</comment>
<dbReference type="NCBIfam" id="TIGR03717">
    <property type="entry name" value="R_switched_YjbE"/>
    <property type="match status" value="1"/>
</dbReference>
<feature type="transmembrane region" description="Helical" evidence="7">
    <location>
        <begin position="12"/>
        <end position="34"/>
    </location>
</feature>